<accession>A0A0D2PE77</accession>
<evidence type="ECO:0000259" key="2">
    <source>
        <dbReference type="Pfam" id="PF24883"/>
    </source>
</evidence>
<evidence type="ECO:0000313" key="4">
    <source>
        <dbReference type="Proteomes" id="UP000054270"/>
    </source>
</evidence>
<feature type="domain" description="Nephrocystin 3-like N-terminal" evidence="2">
    <location>
        <begin position="2"/>
        <end position="159"/>
    </location>
</feature>
<dbReference type="AlphaFoldDB" id="A0A0D2PE77"/>
<dbReference type="Proteomes" id="UP000054270">
    <property type="component" value="Unassembled WGS sequence"/>
</dbReference>
<reference evidence="4" key="1">
    <citation type="submission" date="2014-04" db="EMBL/GenBank/DDBJ databases">
        <title>Evolutionary Origins and Diversification of the Mycorrhizal Mutualists.</title>
        <authorList>
            <consortium name="DOE Joint Genome Institute"/>
            <consortium name="Mycorrhizal Genomics Consortium"/>
            <person name="Kohler A."/>
            <person name="Kuo A."/>
            <person name="Nagy L.G."/>
            <person name="Floudas D."/>
            <person name="Copeland A."/>
            <person name="Barry K.W."/>
            <person name="Cichocki N."/>
            <person name="Veneault-Fourrey C."/>
            <person name="LaButti K."/>
            <person name="Lindquist E.A."/>
            <person name="Lipzen A."/>
            <person name="Lundell T."/>
            <person name="Morin E."/>
            <person name="Murat C."/>
            <person name="Riley R."/>
            <person name="Ohm R."/>
            <person name="Sun H."/>
            <person name="Tunlid A."/>
            <person name="Henrissat B."/>
            <person name="Grigoriev I.V."/>
            <person name="Hibbett D.S."/>
            <person name="Martin F."/>
        </authorList>
    </citation>
    <scope>NUCLEOTIDE SEQUENCE [LARGE SCALE GENOMIC DNA]</scope>
    <source>
        <strain evidence="4">FD-334 SS-4</strain>
    </source>
</reference>
<evidence type="ECO:0000256" key="1">
    <source>
        <dbReference type="ARBA" id="ARBA00022737"/>
    </source>
</evidence>
<dbReference type="InterPro" id="IPR056884">
    <property type="entry name" value="NPHP3-like_N"/>
</dbReference>
<dbReference type="EMBL" id="KN817588">
    <property type="protein sequence ID" value="KJA18510.1"/>
    <property type="molecule type" value="Genomic_DNA"/>
</dbReference>
<dbReference type="Pfam" id="PF24883">
    <property type="entry name" value="NPHP3_N"/>
    <property type="match status" value="1"/>
</dbReference>
<proteinExistence type="predicted"/>
<protein>
    <recommendedName>
        <fullName evidence="2">Nephrocystin 3-like N-terminal domain-containing protein</fullName>
    </recommendedName>
</protein>
<gene>
    <name evidence="3" type="ORF">HYPSUDRAFT_205331</name>
</gene>
<name>A0A0D2PE77_HYPSF</name>
<keyword evidence="4" id="KW-1185">Reference proteome</keyword>
<organism evidence="3 4">
    <name type="scientific">Hypholoma sublateritium (strain FD-334 SS-4)</name>
    <dbReference type="NCBI Taxonomy" id="945553"/>
    <lineage>
        <taxon>Eukaryota</taxon>
        <taxon>Fungi</taxon>
        <taxon>Dikarya</taxon>
        <taxon>Basidiomycota</taxon>
        <taxon>Agaricomycotina</taxon>
        <taxon>Agaricomycetes</taxon>
        <taxon>Agaricomycetidae</taxon>
        <taxon>Agaricales</taxon>
        <taxon>Agaricineae</taxon>
        <taxon>Strophariaceae</taxon>
        <taxon>Hypholoma</taxon>
    </lineage>
</organism>
<keyword evidence="1" id="KW-0677">Repeat</keyword>
<sequence>MDWARDPQAKEHILRVHGSSCTSSIAQAVAGFQEQDHLSVATYFVGKHPNNEDIRTRFISTIAYQLGLSFPTVREDIENLVAHDPTILSRSVSSQLDTLILQPFAPFLSVPDGVVIGQYNPALIIVDGCDYLDMYTRTHIINALLGIAKQFPLRVRILLFTKSSARITTSLSLGVEDGSVMEIGFDDERSVGDIFTKIWNRIKRFTSTNGRA</sequence>
<evidence type="ECO:0000313" key="3">
    <source>
        <dbReference type="EMBL" id="KJA18510.1"/>
    </source>
</evidence>